<dbReference type="EMBL" id="BSDD01000005">
    <property type="protein sequence ID" value="GLH71090.1"/>
    <property type="molecule type" value="Genomic_DNA"/>
</dbReference>
<name>A0ABQ5QAE4_9BACT</name>
<dbReference type="CDD" id="cd06225">
    <property type="entry name" value="HAMP"/>
    <property type="match status" value="1"/>
</dbReference>
<dbReference type="SMART" id="SM00331">
    <property type="entry name" value="PP2C_SIG"/>
    <property type="match status" value="1"/>
</dbReference>
<evidence type="ECO:0000259" key="3">
    <source>
        <dbReference type="PROSITE" id="PS50885"/>
    </source>
</evidence>
<keyword evidence="5" id="KW-1185">Reference proteome</keyword>
<proteinExistence type="predicted"/>
<evidence type="ECO:0000313" key="4">
    <source>
        <dbReference type="EMBL" id="GLH71090.1"/>
    </source>
</evidence>
<dbReference type="SMART" id="SM00304">
    <property type="entry name" value="HAMP"/>
    <property type="match status" value="1"/>
</dbReference>
<keyword evidence="1" id="KW-0378">Hydrolase</keyword>
<dbReference type="PANTHER" id="PTHR43156:SF2">
    <property type="entry name" value="STAGE II SPORULATION PROTEIN E"/>
    <property type="match status" value="1"/>
</dbReference>
<dbReference type="InterPro" id="IPR036457">
    <property type="entry name" value="PPM-type-like_dom_sf"/>
</dbReference>
<reference evidence="4 5" key="1">
    <citation type="journal article" date="2023" name="Antonie Van Leeuwenhoek">
        <title>Mesoterricola silvestris gen. nov., sp. nov., Mesoterricola sediminis sp. nov., Geothrix oryzae sp. nov., Geothrix edaphica sp. nov., Geothrix rubra sp. nov., and Geothrix limicola sp. nov., six novel members of Acidobacteriota isolated from soils.</title>
        <authorList>
            <person name="Itoh H."/>
            <person name="Sugisawa Y."/>
            <person name="Mise K."/>
            <person name="Xu Z."/>
            <person name="Kuniyasu M."/>
            <person name="Ushijima N."/>
            <person name="Kawano K."/>
            <person name="Kobayashi E."/>
            <person name="Shiratori Y."/>
            <person name="Masuda Y."/>
            <person name="Senoo K."/>
        </authorList>
    </citation>
    <scope>NUCLEOTIDE SEQUENCE [LARGE SCALE GENOMIC DNA]</scope>
    <source>
        <strain evidence="4 5">Red803</strain>
    </source>
</reference>
<feature type="transmembrane region" description="Helical" evidence="2">
    <location>
        <begin position="314"/>
        <end position="342"/>
    </location>
</feature>
<dbReference type="SUPFAM" id="SSF158472">
    <property type="entry name" value="HAMP domain-like"/>
    <property type="match status" value="1"/>
</dbReference>
<protein>
    <recommendedName>
        <fullName evidence="3">HAMP domain-containing protein</fullName>
    </recommendedName>
</protein>
<dbReference type="Pfam" id="PF00672">
    <property type="entry name" value="HAMP"/>
    <property type="match status" value="1"/>
</dbReference>
<dbReference type="Pfam" id="PF07228">
    <property type="entry name" value="SpoIIE"/>
    <property type="match status" value="1"/>
</dbReference>
<dbReference type="InterPro" id="IPR052016">
    <property type="entry name" value="Bact_Sigma-Reg"/>
</dbReference>
<keyword evidence="2" id="KW-1133">Transmembrane helix</keyword>
<evidence type="ECO:0000256" key="1">
    <source>
        <dbReference type="ARBA" id="ARBA00022801"/>
    </source>
</evidence>
<dbReference type="PANTHER" id="PTHR43156">
    <property type="entry name" value="STAGE II SPORULATION PROTEIN E-RELATED"/>
    <property type="match status" value="1"/>
</dbReference>
<feature type="domain" description="HAMP" evidence="3">
    <location>
        <begin position="343"/>
        <end position="395"/>
    </location>
</feature>
<dbReference type="Proteomes" id="UP001165089">
    <property type="component" value="Unassembled WGS sequence"/>
</dbReference>
<gene>
    <name evidence="4" type="ORF">GETHPA_26230</name>
</gene>
<keyword evidence="2" id="KW-0472">Membrane</keyword>
<organism evidence="4 5">
    <name type="scientific">Geothrix rubra</name>
    <dbReference type="NCBI Taxonomy" id="2927977"/>
    <lineage>
        <taxon>Bacteria</taxon>
        <taxon>Pseudomonadati</taxon>
        <taxon>Acidobacteriota</taxon>
        <taxon>Holophagae</taxon>
        <taxon>Holophagales</taxon>
        <taxon>Holophagaceae</taxon>
        <taxon>Geothrix</taxon>
    </lineage>
</organism>
<feature type="transmembrane region" description="Helical" evidence="2">
    <location>
        <begin position="48"/>
        <end position="66"/>
    </location>
</feature>
<dbReference type="RefSeq" id="WP_285726986.1">
    <property type="nucleotide sequence ID" value="NZ_BSDD01000005.1"/>
</dbReference>
<dbReference type="Gene3D" id="3.60.40.10">
    <property type="entry name" value="PPM-type phosphatase domain"/>
    <property type="match status" value="1"/>
</dbReference>
<keyword evidence="2" id="KW-0812">Transmembrane</keyword>
<dbReference type="InterPro" id="IPR001932">
    <property type="entry name" value="PPM-type_phosphatase-like_dom"/>
</dbReference>
<accession>A0ABQ5QAE4</accession>
<dbReference type="InterPro" id="IPR003660">
    <property type="entry name" value="HAMP_dom"/>
</dbReference>
<feature type="transmembrane region" description="Helical" evidence="2">
    <location>
        <begin position="78"/>
        <end position="104"/>
    </location>
</feature>
<dbReference type="Gene3D" id="6.10.340.10">
    <property type="match status" value="1"/>
</dbReference>
<comment type="caution">
    <text evidence="4">The sequence shown here is derived from an EMBL/GenBank/DDBJ whole genome shotgun (WGS) entry which is preliminary data.</text>
</comment>
<evidence type="ECO:0000256" key="2">
    <source>
        <dbReference type="SAM" id="Phobius"/>
    </source>
</evidence>
<dbReference type="PROSITE" id="PS50885">
    <property type="entry name" value="HAMP"/>
    <property type="match status" value="1"/>
</dbReference>
<sequence length="639" mass="69611">MVSGLRRALAALRPRWAWITLACGLPWLLIPSSRLVTGSGCLWTLSGLAFWVAAFVLGFLGIRWLWRRILFKVSRRLWVILILVSFLPALSLTALFVSVGWLGLGAQVGRAFQGDLKRMETAVREAVNQPSDAAALKALEVLGEAHVRRVDALPPGVKDGFVGYVYDVTPEGKKVVALRAVAAEGDRHRLLSLGLGRMSASGREIWGGRMIYRLDWGSGEKGKVRSKLGNEEAPLEFSGLFTGASPVTTYQDGEVPQGRGLFHPFSLPPVGLRVIDWETGRPMLLSATPETNLEELFRGFGFGSKGGNLSGQTLLIIGGLVVGIFLLFSFQLVALVMGFYLARQLGKAVDGLFRGVSRLSAGDFTVRIRPRGRDQVARLTVAFNEMAGRLQQADVEREERLRMEEELRVAREVQMRLLPDLEALHLPSVRATILPAREVAGDYYDLFPLPEGSLAFLIADVSGKGTSAAFYAAETKGVLSALDKEALDPREVAARLNAIWCEGHGKNLFLTLVYGTFHPRTGRFAFVRAGHPPAFLRRAEGAVERLNPRGLGVGLSAARFAGALELCEGTLEPGDRLVFYTDGLSEALDPFDALYGEARLAELLARPAEDLQAAILADVTAFTQGRPLADDLTLLILGR</sequence>
<evidence type="ECO:0000313" key="5">
    <source>
        <dbReference type="Proteomes" id="UP001165089"/>
    </source>
</evidence>
<dbReference type="SUPFAM" id="SSF81606">
    <property type="entry name" value="PP2C-like"/>
    <property type="match status" value="1"/>
</dbReference>